<protein>
    <recommendedName>
        <fullName evidence="3">DNA methyltransferase</fullName>
    </recommendedName>
</protein>
<name>A0A1D7XG07_9CAUD</name>
<dbReference type="Proteomes" id="UP000225358">
    <property type="component" value="Segment"/>
</dbReference>
<reference evidence="1" key="1">
    <citation type="submission" date="2017-02" db="EMBL/GenBank/DDBJ databases">
        <title>Complete genome sequence of two Escherichia coli phages, vB_EcoM_ ESCO5 and vB_EcoM_ESCO13, which are related to phAPEC8.</title>
        <authorList>
            <person name="Trotereau A."/>
            <person name="Gonnet M."/>
            <person name="Viardot A."/>
            <person name="Lalmanach A.-C."/>
            <person name="Guabiraba R."/>
            <person name="Chanteloup N."/>
            <person name="Schouler C."/>
        </authorList>
    </citation>
    <scope>NUCLEOTIDE SEQUENCE [LARGE SCALE GENOMIC DNA]</scope>
</reference>
<dbReference type="GO" id="GO:0008168">
    <property type="term" value="F:methyltransferase activity"/>
    <property type="evidence" value="ECO:0007669"/>
    <property type="project" value="InterPro"/>
</dbReference>
<dbReference type="InterPro" id="IPR002052">
    <property type="entry name" value="DNA_methylase_N6_adenine_CS"/>
</dbReference>
<organism evidence="1 2">
    <name type="scientific">Escherichia phage ESCO13</name>
    <dbReference type="NCBI Taxonomy" id="1881104"/>
    <lineage>
        <taxon>Viruses</taxon>
        <taxon>Duplodnaviria</taxon>
        <taxon>Heunggongvirae</taxon>
        <taxon>Uroviricota</taxon>
        <taxon>Caudoviricetes</taxon>
        <taxon>Stephanstirmvirinae</taxon>
        <taxon>Phapecoctavirus</taxon>
        <taxon>Phapecoctavirus ESCO13</taxon>
    </lineage>
</organism>
<dbReference type="PROSITE" id="PS00092">
    <property type="entry name" value="N6_MTASE"/>
    <property type="match status" value="1"/>
</dbReference>
<dbReference type="GO" id="GO:0003676">
    <property type="term" value="F:nucleic acid binding"/>
    <property type="evidence" value="ECO:0007669"/>
    <property type="project" value="InterPro"/>
</dbReference>
<evidence type="ECO:0008006" key="3">
    <source>
        <dbReference type="Google" id="ProtNLM"/>
    </source>
</evidence>
<evidence type="ECO:0000313" key="1">
    <source>
        <dbReference type="EMBL" id="AOQ27227.1"/>
    </source>
</evidence>
<accession>A0A1D7XG07</accession>
<evidence type="ECO:0000313" key="2">
    <source>
        <dbReference type="Proteomes" id="UP000225358"/>
    </source>
</evidence>
<sequence length="169" mass="19811">MALDYDRPTSDYYPTPQKAINSLFSVIDFKNLKEEGWVFAEPCRGEAEAIYRHFPEGSEYCELEEGKDYFSHEWENRPDIIITNPPFKLAMEFLEKSLKEADVCIYLLRLGFLESKKRREFHQKNPPTNLIVLSERPSFVAGGTDKTAYAWYVYDPKNRLGLSQPFYFV</sequence>
<gene>
    <name evidence="1" type="ORF">ESCO13_00092</name>
</gene>
<dbReference type="GO" id="GO:0032259">
    <property type="term" value="P:methylation"/>
    <property type="evidence" value="ECO:0007669"/>
    <property type="project" value="InterPro"/>
</dbReference>
<dbReference type="EMBL" id="KX552041">
    <property type="protein sequence ID" value="AOQ27227.1"/>
    <property type="molecule type" value="Genomic_DNA"/>
</dbReference>
<proteinExistence type="predicted"/>
<keyword evidence="2" id="KW-1185">Reference proteome</keyword>